<name>A0AAV7X396_9NEOP</name>
<accession>A0AAV7X396</accession>
<dbReference type="AlphaFoldDB" id="A0AAV7X396"/>
<keyword evidence="3" id="KW-1185">Reference proteome</keyword>
<proteinExistence type="predicted"/>
<dbReference type="EMBL" id="JAPTSV010000802">
    <property type="protein sequence ID" value="KAJ1518956.1"/>
    <property type="molecule type" value="Genomic_DNA"/>
</dbReference>
<organism evidence="2 3">
    <name type="scientific">Megalurothrips usitatus</name>
    <name type="common">bean blossom thrips</name>
    <dbReference type="NCBI Taxonomy" id="439358"/>
    <lineage>
        <taxon>Eukaryota</taxon>
        <taxon>Metazoa</taxon>
        <taxon>Ecdysozoa</taxon>
        <taxon>Arthropoda</taxon>
        <taxon>Hexapoda</taxon>
        <taxon>Insecta</taxon>
        <taxon>Pterygota</taxon>
        <taxon>Neoptera</taxon>
        <taxon>Paraneoptera</taxon>
        <taxon>Thysanoptera</taxon>
        <taxon>Terebrantia</taxon>
        <taxon>Thripoidea</taxon>
        <taxon>Thripidae</taxon>
        <taxon>Megalurothrips</taxon>
    </lineage>
</organism>
<evidence type="ECO:0000313" key="2">
    <source>
        <dbReference type="EMBL" id="KAJ1518956.1"/>
    </source>
</evidence>
<gene>
    <name evidence="2" type="ORF">ONE63_011444</name>
</gene>
<sequence>MEDNGGDPTDSIKTLSTPSFHLHDCWRKLEMSLNSTIDIHIKGLLQINGFGNFTALKELDDTDITSIEEMVRKGRLEEKVEKDLIPMFLGSVRDASKFSFELGEKKQIRAIVNHLKTNHVASKVSLTLSSHKETHIIPDMFRPKSKVVKPRREVQFREVVPSGDLHDEKKQIVAQLKEYCKKKGIAKAIVSSIDLLDISIEVAESQTQASNLSQSSILQFTESDRGKNTEPGEPATKVRRTVETNSDEEDTPAIVHIEEESSNSVGELRNTEPDSFSFEANDSDSEENFHLQLKD</sequence>
<dbReference type="Proteomes" id="UP001075354">
    <property type="component" value="Unassembled WGS sequence"/>
</dbReference>
<comment type="caution">
    <text evidence="2">The sequence shown here is derived from an EMBL/GenBank/DDBJ whole genome shotgun (WGS) entry which is preliminary data.</text>
</comment>
<feature type="region of interest" description="Disordered" evidence="1">
    <location>
        <begin position="220"/>
        <end position="295"/>
    </location>
</feature>
<reference evidence="2" key="1">
    <citation type="submission" date="2022-12" db="EMBL/GenBank/DDBJ databases">
        <title>Chromosome-level genome assembly of the bean flower thrips Megalurothrips usitatus.</title>
        <authorList>
            <person name="Ma L."/>
            <person name="Liu Q."/>
            <person name="Li H."/>
            <person name="Cai W."/>
        </authorList>
    </citation>
    <scope>NUCLEOTIDE SEQUENCE</scope>
    <source>
        <strain evidence="2">Cailab_2022a</strain>
    </source>
</reference>
<evidence type="ECO:0000313" key="3">
    <source>
        <dbReference type="Proteomes" id="UP001075354"/>
    </source>
</evidence>
<protein>
    <submittedName>
        <fullName evidence="2">Uncharacterized protein</fullName>
    </submittedName>
</protein>
<evidence type="ECO:0000256" key="1">
    <source>
        <dbReference type="SAM" id="MobiDB-lite"/>
    </source>
</evidence>